<keyword evidence="3" id="KW-1185">Reference proteome</keyword>
<reference evidence="3" key="1">
    <citation type="journal article" date="2016" name="Genome Biol. Evol.">
        <title>Comparative 'omics' of the Fusarium fujikuroi species complex highlights differences in genetic potential and metabolite synthesis.</title>
        <authorList>
            <person name="Niehaus E.-M."/>
            <person name="Muensterkoetter M."/>
            <person name="Proctor R.H."/>
            <person name="Brown D.W."/>
            <person name="Sharon A."/>
            <person name="Idan Y."/>
            <person name="Oren-Young L."/>
            <person name="Sieber C.M."/>
            <person name="Novak O."/>
            <person name="Pencik A."/>
            <person name="Tarkowska D."/>
            <person name="Hromadova K."/>
            <person name="Freeman S."/>
            <person name="Maymon M."/>
            <person name="Elazar M."/>
            <person name="Youssef S.A."/>
            <person name="El-Shabrawy E.S.M."/>
            <person name="Shalaby A.B.A."/>
            <person name="Houterman P."/>
            <person name="Brock N.L."/>
            <person name="Burkhardt I."/>
            <person name="Tsavkelova E.A."/>
            <person name="Dickschat J.S."/>
            <person name="Galuszka P."/>
            <person name="Gueldener U."/>
            <person name="Tudzynski B."/>
        </authorList>
    </citation>
    <scope>NUCLEOTIDE SEQUENCE [LARGE SCALE GENOMIC DNA]</scope>
    <source>
        <strain evidence="3">ET1</strain>
    </source>
</reference>
<dbReference type="GeneID" id="42051247"/>
<feature type="region of interest" description="Disordered" evidence="1">
    <location>
        <begin position="1"/>
        <end position="90"/>
    </location>
</feature>
<feature type="compositionally biased region" description="Basic and acidic residues" evidence="1">
    <location>
        <begin position="60"/>
        <end position="79"/>
    </location>
</feature>
<evidence type="ECO:0000313" key="2">
    <source>
        <dbReference type="EMBL" id="CZR38441.1"/>
    </source>
</evidence>
<dbReference type="RefSeq" id="XP_031079034.1">
    <property type="nucleotide sequence ID" value="XM_031228726.1"/>
</dbReference>
<dbReference type="AlphaFoldDB" id="A0A1L7VCN6"/>
<dbReference type="Proteomes" id="UP000183971">
    <property type="component" value="Unassembled WGS sequence"/>
</dbReference>
<feature type="compositionally biased region" description="Basic and acidic residues" evidence="1">
    <location>
        <begin position="1"/>
        <end position="12"/>
    </location>
</feature>
<comment type="caution">
    <text evidence="2">The sequence shown here is derived from an EMBL/GenBank/DDBJ whole genome shotgun (WGS) entry which is preliminary data.</text>
</comment>
<feature type="compositionally biased region" description="Polar residues" evidence="1">
    <location>
        <begin position="24"/>
        <end position="34"/>
    </location>
</feature>
<sequence length="90" mass="10487">MDQTSKKSKEFQTRMGQRKKIKDQTNLEQQLQTDQVEEPSPKNHATRARPSNNRATGPDQFKRDELDLAKVDKHGDQRYRKTVVTLSDCE</sequence>
<protein>
    <submittedName>
        <fullName evidence="2">Uncharacterized protein</fullName>
    </submittedName>
</protein>
<dbReference type="VEuPathDB" id="FungiDB:FPRO_06368"/>
<organism evidence="2 3">
    <name type="scientific">Fusarium proliferatum (strain ET1)</name>
    <name type="common">Orchid endophyte fungus</name>
    <dbReference type="NCBI Taxonomy" id="1227346"/>
    <lineage>
        <taxon>Eukaryota</taxon>
        <taxon>Fungi</taxon>
        <taxon>Dikarya</taxon>
        <taxon>Ascomycota</taxon>
        <taxon>Pezizomycotina</taxon>
        <taxon>Sordariomycetes</taxon>
        <taxon>Hypocreomycetidae</taxon>
        <taxon>Hypocreales</taxon>
        <taxon>Nectriaceae</taxon>
        <taxon>Fusarium</taxon>
        <taxon>Fusarium fujikuroi species complex</taxon>
    </lineage>
</organism>
<evidence type="ECO:0000256" key="1">
    <source>
        <dbReference type="SAM" id="MobiDB-lite"/>
    </source>
</evidence>
<evidence type="ECO:0000313" key="3">
    <source>
        <dbReference type="Proteomes" id="UP000183971"/>
    </source>
</evidence>
<name>A0A1L7VCN6_FUSPR</name>
<proteinExistence type="predicted"/>
<dbReference type="EMBL" id="FJOF01000003">
    <property type="protein sequence ID" value="CZR38441.1"/>
    <property type="molecule type" value="Genomic_DNA"/>
</dbReference>
<gene>
    <name evidence="2" type="ORF">FPRO_06368</name>
</gene>
<accession>A0A1L7VCN6</accession>